<name>A0ABP9BRG5_9MICC</name>
<evidence type="ECO:0000256" key="1">
    <source>
        <dbReference type="SAM" id="MobiDB-lite"/>
    </source>
</evidence>
<comment type="caution">
    <text evidence="2">The sequence shown here is derived from an EMBL/GenBank/DDBJ whole genome shotgun (WGS) entry which is preliminary data.</text>
</comment>
<evidence type="ECO:0000313" key="2">
    <source>
        <dbReference type="EMBL" id="GAA4799411.1"/>
    </source>
</evidence>
<reference evidence="3" key="1">
    <citation type="journal article" date="2019" name="Int. J. Syst. Evol. Microbiol.">
        <title>The Global Catalogue of Microorganisms (GCM) 10K type strain sequencing project: providing services to taxonomists for standard genome sequencing and annotation.</title>
        <authorList>
            <consortium name="The Broad Institute Genomics Platform"/>
            <consortium name="The Broad Institute Genome Sequencing Center for Infectious Disease"/>
            <person name="Wu L."/>
            <person name="Ma J."/>
        </authorList>
    </citation>
    <scope>NUCLEOTIDE SEQUENCE [LARGE SCALE GENOMIC DNA]</scope>
    <source>
        <strain evidence="3">JCM 18541</strain>
    </source>
</reference>
<keyword evidence="3" id="KW-1185">Reference proteome</keyword>
<feature type="compositionally biased region" description="Acidic residues" evidence="1">
    <location>
        <begin position="58"/>
        <end position="68"/>
    </location>
</feature>
<dbReference type="EMBL" id="BAABKP010000005">
    <property type="protein sequence ID" value="GAA4799411.1"/>
    <property type="molecule type" value="Genomic_DNA"/>
</dbReference>
<sequence length="68" mass="7182">MQEMAGIAMRFYTLTFSPGFEGGVGRALRRGVAAAPVEMGDTQWGAQAGNASRSLTSGEEEGDPQVFQ</sequence>
<gene>
    <name evidence="2" type="ORF">GCM10023352_19120</name>
</gene>
<organism evidence="2 3">
    <name type="scientific">Rothia endophytica</name>
    <dbReference type="NCBI Taxonomy" id="1324766"/>
    <lineage>
        <taxon>Bacteria</taxon>
        <taxon>Bacillati</taxon>
        <taxon>Actinomycetota</taxon>
        <taxon>Actinomycetes</taxon>
        <taxon>Micrococcales</taxon>
        <taxon>Micrococcaceae</taxon>
        <taxon>Rothia</taxon>
    </lineage>
</organism>
<protein>
    <submittedName>
        <fullName evidence="2">Uncharacterized protein</fullName>
    </submittedName>
</protein>
<evidence type="ECO:0000313" key="3">
    <source>
        <dbReference type="Proteomes" id="UP001500187"/>
    </source>
</evidence>
<accession>A0ABP9BRG5</accession>
<proteinExistence type="predicted"/>
<dbReference type="Proteomes" id="UP001500187">
    <property type="component" value="Unassembled WGS sequence"/>
</dbReference>
<feature type="region of interest" description="Disordered" evidence="1">
    <location>
        <begin position="41"/>
        <end position="68"/>
    </location>
</feature>